<gene>
    <name evidence="1" type="ORF">ILYODFUR_006473</name>
</gene>
<feature type="non-terminal residue" evidence="1">
    <location>
        <position position="1"/>
    </location>
</feature>
<accession>A0ABV0SM98</accession>
<organism evidence="1 2">
    <name type="scientific">Ilyodon furcidens</name>
    <name type="common">goldbreast splitfin</name>
    <dbReference type="NCBI Taxonomy" id="33524"/>
    <lineage>
        <taxon>Eukaryota</taxon>
        <taxon>Metazoa</taxon>
        <taxon>Chordata</taxon>
        <taxon>Craniata</taxon>
        <taxon>Vertebrata</taxon>
        <taxon>Euteleostomi</taxon>
        <taxon>Actinopterygii</taxon>
        <taxon>Neopterygii</taxon>
        <taxon>Teleostei</taxon>
        <taxon>Neoteleostei</taxon>
        <taxon>Acanthomorphata</taxon>
        <taxon>Ovalentaria</taxon>
        <taxon>Atherinomorphae</taxon>
        <taxon>Cyprinodontiformes</taxon>
        <taxon>Goodeidae</taxon>
        <taxon>Ilyodon</taxon>
    </lineage>
</organism>
<evidence type="ECO:0000313" key="2">
    <source>
        <dbReference type="Proteomes" id="UP001482620"/>
    </source>
</evidence>
<name>A0ABV0SM98_9TELE</name>
<reference evidence="1 2" key="1">
    <citation type="submission" date="2021-06" db="EMBL/GenBank/DDBJ databases">
        <authorList>
            <person name="Palmer J.M."/>
        </authorList>
    </citation>
    <scope>NUCLEOTIDE SEQUENCE [LARGE SCALE GENOMIC DNA]</scope>
    <source>
        <strain evidence="2">if_2019</strain>
        <tissue evidence="1">Muscle</tissue>
    </source>
</reference>
<dbReference type="Proteomes" id="UP001482620">
    <property type="component" value="Unassembled WGS sequence"/>
</dbReference>
<evidence type="ECO:0000313" key="1">
    <source>
        <dbReference type="EMBL" id="MEQ2220537.1"/>
    </source>
</evidence>
<dbReference type="EMBL" id="JAHRIQ010000398">
    <property type="protein sequence ID" value="MEQ2220537.1"/>
    <property type="molecule type" value="Genomic_DNA"/>
</dbReference>
<proteinExistence type="predicted"/>
<comment type="caution">
    <text evidence="1">The sequence shown here is derived from an EMBL/GenBank/DDBJ whole genome shotgun (WGS) entry which is preliminary data.</text>
</comment>
<protein>
    <submittedName>
        <fullName evidence="1">Uncharacterized protein</fullName>
    </submittedName>
</protein>
<keyword evidence="2" id="KW-1185">Reference proteome</keyword>
<sequence length="112" mass="12410">DFSTQNIANSNPLVSDRQDLSVLQKEYAEDDAVYQLKLKVGQHLLPRCPCASHPHTAGSIYVVLSLQPGSKGPLLIVFCCRIYTKNTRTSAKHGQMETAFTEPLALHIWSPC</sequence>